<comment type="caution">
    <text evidence="2">The sequence shown here is derived from an EMBL/GenBank/DDBJ whole genome shotgun (WGS) entry which is preliminary data.</text>
</comment>
<feature type="transmembrane region" description="Helical" evidence="1">
    <location>
        <begin position="78"/>
        <end position="95"/>
    </location>
</feature>
<evidence type="ECO:0000313" key="5">
    <source>
        <dbReference type="Proteomes" id="UP000294772"/>
    </source>
</evidence>
<organism evidence="2 4">
    <name type="scientific">Caldimonas thermodepolymerans</name>
    <dbReference type="NCBI Taxonomy" id="215580"/>
    <lineage>
        <taxon>Bacteria</taxon>
        <taxon>Pseudomonadati</taxon>
        <taxon>Pseudomonadota</taxon>
        <taxon>Betaproteobacteria</taxon>
        <taxon>Burkholderiales</taxon>
        <taxon>Sphaerotilaceae</taxon>
        <taxon>Caldimonas</taxon>
    </lineage>
</organism>
<gene>
    <name evidence="2" type="ORF">C1702_09040</name>
    <name evidence="3" type="ORF">EV676_108134</name>
</gene>
<feature type="transmembrane region" description="Helical" evidence="1">
    <location>
        <begin position="47"/>
        <end position="66"/>
    </location>
</feature>
<keyword evidence="1" id="KW-0812">Transmembrane</keyword>
<evidence type="ECO:0000256" key="1">
    <source>
        <dbReference type="SAM" id="Phobius"/>
    </source>
</evidence>
<protein>
    <submittedName>
        <fullName evidence="2">DUF2214 domain-containing protein</fullName>
    </submittedName>
    <submittedName>
        <fullName evidence="3">Membrane protein</fullName>
    </submittedName>
</protein>
<dbReference type="RefSeq" id="WP_104357358.1">
    <property type="nucleotide sequence ID" value="NZ_CALFFA010000040.1"/>
</dbReference>
<keyword evidence="1" id="KW-1133">Transmembrane helix</keyword>
<dbReference type="Pfam" id="PF09980">
    <property type="entry name" value="DUF2214"/>
    <property type="match status" value="1"/>
</dbReference>
<keyword evidence="4" id="KW-1185">Reference proteome</keyword>
<reference evidence="2 4" key="1">
    <citation type="submission" date="2018-02" db="EMBL/GenBank/DDBJ databases">
        <title>Reclassifiation of [Polyangium] brachysporum DSM 7029 as Guopingzhaonella breviflexa gen. nov., sp. nov., a member of the family Comamonadaceae.</title>
        <authorList>
            <person name="Tang B."/>
        </authorList>
    </citation>
    <scope>NUCLEOTIDE SEQUENCE [LARGE SCALE GENOMIC DNA]</scope>
    <source>
        <strain evidence="2 4">DSM 15344</strain>
    </source>
</reference>
<dbReference type="Proteomes" id="UP000239406">
    <property type="component" value="Unassembled WGS sequence"/>
</dbReference>
<evidence type="ECO:0000313" key="2">
    <source>
        <dbReference type="EMBL" id="PPE69993.1"/>
    </source>
</evidence>
<accession>A0A2S5T4S8</accession>
<feature type="transmembrane region" description="Helical" evidence="1">
    <location>
        <begin position="6"/>
        <end position="27"/>
    </location>
</feature>
<sequence>MLAEALLAYAHLLAILSLVVFLTSEAALCRPEWINAAVVRRLARVDFIYMLTAIAVLATGLARTWWGAKGMGWYWSQPLLHLKVTLFVVIGLMSIRPTRAFLRWRKAVEAGGALPPEDEVRQVRRWVMVQAHLMLLIPLAATLLARGVWTK</sequence>
<keyword evidence="1" id="KW-0472">Membrane</keyword>
<dbReference type="EMBL" id="SLXF01000008">
    <property type="protein sequence ID" value="TCP05901.1"/>
    <property type="molecule type" value="Genomic_DNA"/>
</dbReference>
<evidence type="ECO:0000313" key="4">
    <source>
        <dbReference type="Proteomes" id="UP000239406"/>
    </source>
</evidence>
<dbReference type="Proteomes" id="UP000294772">
    <property type="component" value="Unassembled WGS sequence"/>
</dbReference>
<evidence type="ECO:0000313" key="3">
    <source>
        <dbReference type="EMBL" id="TCP05901.1"/>
    </source>
</evidence>
<feature type="transmembrane region" description="Helical" evidence="1">
    <location>
        <begin position="131"/>
        <end position="149"/>
    </location>
</feature>
<dbReference type="OrthoDB" id="826511at2"/>
<dbReference type="AlphaFoldDB" id="A0A2S5T4S8"/>
<dbReference type="EMBL" id="PSNY01000008">
    <property type="protein sequence ID" value="PPE69993.1"/>
    <property type="molecule type" value="Genomic_DNA"/>
</dbReference>
<reference evidence="3 5" key="2">
    <citation type="submission" date="2019-03" db="EMBL/GenBank/DDBJ databases">
        <title>Genomic Encyclopedia of Type Strains, Phase IV (KMG-IV): sequencing the most valuable type-strain genomes for metagenomic binning, comparative biology and taxonomic classification.</title>
        <authorList>
            <person name="Goeker M."/>
        </authorList>
    </citation>
    <scope>NUCLEOTIDE SEQUENCE [LARGE SCALE GENOMIC DNA]</scope>
    <source>
        <strain evidence="3 5">DSM 15264</strain>
    </source>
</reference>
<dbReference type="InterPro" id="IPR018706">
    <property type="entry name" value="DUF2214_membrane"/>
</dbReference>
<name>A0A2S5T4S8_9BURK</name>
<proteinExistence type="predicted"/>